<dbReference type="GO" id="GO:0032259">
    <property type="term" value="P:methylation"/>
    <property type="evidence" value="ECO:0007669"/>
    <property type="project" value="UniProtKB-KW"/>
</dbReference>
<dbReference type="InterPro" id="IPR016651">
    <property type="entry name" value="LCMT1"/>
</dbReference>
<dbReference type="EMBL" id="GHBP01005194">
    <property type="protein sequence ID" value="NDJ93821.1"/>
    <property type="molecule type" value="Transcribed_RNA"/>
</dbReference>
<dbReference type="SUPFAM" id="SSF53335">
    <property type="entry name" value="S-adenosyl-L-methionine-dependent methyltransferases"/>
    <property type="match status" value="1"/>
</dbReference>
<keyword evidence="2" id="KW-0489">Methyltransferase</keyword>
<accession>A0A6G3MIM7</accession>
<sequence length="119" mass="13949">MNFNDRFGKVMTKNLKEMNYEILAKETCASLSTHEIKYIESGWTKSIAMSMLDIYNKFIPPSLRKRSVFPFTLRIDSLEFLDELNLLEDLLSHYCISLGYKNISDSEITQFLEFSEDQN</sequence>
<dbReference type="InterPro" id="IPR029063">
    <property type="entry name" value="SAM-dependent_MTases_sf"/>
</dbReference>
<evidence type="ECO:0000313" key="2">
    <source>
        <dbReference type="EMBL" id="NDJ93821.1"/>
    </source>
</evidence>
<keyword evidence="1" id="KW-0949">S-adenosyl-L-methionine</keyword>
<dbReference type="AlphaFoldDB" id="A0A6G3MIM7"/>
<dbReference type="GO" id="GO:0005829">
    <property type="term" value="C:cytosol"/>
    <property type="evidence" value="ECO:0007669"/>
    <property type="project" value="TreeGrafter"/>
</dbReference>
<evidence type="ECO:0000256" key="1">
    <source>
        <dbReference type="ARBA" id="ARBA00022691"/>
    </source>
</evidence>
<dbReference type="PANTHER" id="PTHR13600">
    <property type="entry name" value="LEUCINE CARBOXYL METHYLTRANSFERASE"/>
    <property type="match status" value="1"/>
</dbReference>
<name>A0A6G3MIM7_HENSL</name>
<dbReference type="PANTHER" id="PTHR13600:SF33">
    <property type="entry name" value="LEUCINE CARBOXYL METHYLTRANSFERASE 1"/>
    <property type="match status" value="1"/>
</dbReference>
<proteinExistence type="predicted"/>
<keyword evidence="2" id="KW-0808">Transferase</keyword>
<organism evidence="2">
    <name type="scientific">Henneguya salminicola</name>
    <name type="common">Myxosporean</name>
    <dbReference type="NCBI Taxonomy" id="69463"/>
    <lineage>
        <taxon>Eukaryota</taxon>
        <taxon>Metazoa</taxon>
        <taxon>Cnidaria</taxon>
        <taxon>Myxozoa</taxon>
        <taxon>Myxosporea</taxon>
        <taxon>Bivalvulida</taxon>
        <taxon>Platysporina</taxon>
        <taxon>Myxobolidae</taxon>
        <taxon>Henneguya</taxon>
    </lineage>
</organism>
<dbReference type="Gene3D" id="3.40.50.150">
    <property type="entry name" value="Vaccinia Virus protein VP39"/>
    <property type="match status" value="1"/>
</dbReference>
<dbReference type="GO" id="GO:0018423">
    <property type="term" value="F:protein C-terminal leucine carboxyl O-methyltransferase activity"/>
    <property type="evidence" value="ECO:0007669"/>
    <property type="project" value="TreeGrafter"/>
</dbReference>
<reference evidence="2" key="1">
    <citation type="submission" date="2018-11" db="EMBL/GenBank/DDBJ databases">
        <title>Henneguya salminicola genome and transcriptome.</title>
        <authorList>
            <person name="Yahalomi D."/>
            <person name="Atkinson S.D."/>
            <person name="Neuhof M."/>
            <person name="Chang E.S."/>
            <person name="Philippe H."/>
            <person name="Cartwright P."/>
            <person name="Bartholomew J.L."/>
            <person name="Huchon D."/>
        </authorList>
    </citation>
    <scope>NUCLEOTIDE SEQUENCE</scope>
    <source>
        <strain evidence="2">Hz1</strain>
        <tissue evidence="2">Whole</tissue>
    </source>
</reference>
<protein>
    <submittedName>
        <fullName evidence="2">Leucine carboxyl methyltransferase 1 (Trinotate prediction)</fullName>
    </submittedName>
</protein>